<gene>
    <name evidence="1" type="ORF">NDK47_10580</name>
</gene>
<organism evidence="1 2">
    <name type="scientific">Brevibacillus ruminantium</name>
    <dbReference type="NCBI Taxonomy" id="2950604"/>
    <lineage>
        <taxon>Bacteria</taxon>
        <taxon>Bacillati</taxon>
        <taxon>Bacillota</taxon>
        <taxon>Bacilli</taxon>
        <taxon>Bacillales</taxon>
        <taxon>Paenibacillaceae</taxon>
        <taxon>Brevibacillus</taxon>
    </lineage>
</organism>
<dbReference type="InterPro" id="IPR058600">
    <property type="entry name" value="YhjD-like"/>
</dbReference>
<evidence type="ECO:0000313" key="1">
    <source>
        <dbReference type="EMBL" id="USG67687.1"/>
    </source>
</evidence>
<keyword evidence="2" id="KW-1185">Reference proteome</keyword>
<reference evidence="1" key="1">
    <citation type="submission" date="2022-06" db="EMBL/GenBank/DDBJ databases">
        <title>Genome sequencing of Brevibacillus sp. BB3-R1.</title>
        <authorList>
            <person name="Heo J."/>
            <person name="Lee D."/>
            <person name="Won M."/>
            <person name="Han B.-H."/>
            <person name="Hong S.-B."/>
            <person name="Kwon S.-W."/>
        </authorList>
    </citation>
    <scope>NUCLEOTIDE SEQUENCE</scope>
    <source>
        <strain evidence="1">BB3-R1</strain>
    </source>
</reference>
<evidence type="ECO:0000313" key="2">
    <source>
        <dbReference type="Proteomes" id="UP001056500"/>
    </source>
</evidence>
<dbReference type="RefSeq" id="WP_251874784.1">
    <property type="nucleotide sequence ID" value="NZ_CP098755.1"/>
</dbReference>
<dbReference type="EMBL" id="CP098755">
    <property type="protein sequence ID" value="USG67687.1"/>
    <property type="molecule type" value="Genomic_DNA"/>
</dbReference>
<sequence>MTASPREESEGEQELLRLYVLYGLLFRVAMVDLEHLKANPLKISYHWFFQDLSRWAEKEHHQLRRRLMQQRCRLLTAARQDGYYVVRYRHRGYVREAIYSIEVLRAECQELARSWWMMRPQAFPWGPPAAIQEQQGNLSSDSRKEGRT</sequence>
<dbReference type="Proteomes" id="UP001056500">
    <property type="component" value="Chromosome"/>
</dbReference>
<name>A0ABY4WKS0_9BACL</name>
<proteinExistence type="predicted"/>
<protein>
    <submittedName>
        <fullName evidence="1">Uncharacterized protein</fullName>
    </submittedName>
</protein>
<accession>A0ABY4WKS0</accession>
<dbReference type="Pfam" id="PF26325">
    <property type="entry name" value="YhjD"/>
    <property type="match status" value="1"/>
</dbReference>